<dbReference type="EMBL" id="CP036170">
    <property type="protein sequence ID" value="QBF72975.1"/>
    <property type="molecule type" value="Genomic_DNA"/>
</dbReference>
<dbReference type="HOGENOM" id="CLU_2408090_0_0_9"/>
<dbReference type="AlphaFoldDB" id="B0NA41"/>
<accession>B0NA41</accession>
<proteinExistence type="predicted"/>
<dbReference type="Proteomes" id="UP000289664">
    <property type="component" value="Chromosome"/>
</dbReference>
<evidence type="ECO:0000313" key="1">
    <source>
        <dbReference type="EMBL" id="QBF72975.1"/>
    </source>
</evidence>
<dbReference type="RefSeq" id="WP_004605863.1">
    <property type="nucleotide sequence ID" value="NZ_CP036170.1"/>
</dbReference>
<name>B0NA41_CLOS5</name>
<protein>
    <submittedName>
        <fullName evidence="1">Uncharacterized protein</fullName>
    </submittedName>
</protein>
<sequence length="92" mass="9930">MRKKLIAAAIILILLAAAVAVRMHLNAEPDQPEPEAQPLVITEPEPCLTGTVIVYGEGVRESVYNGRIEIENDGSDGNEIRIFVYAGEGGKK</sequence>
<organism evidence="1 2">
    <name type="scientific">Clostridium scindens (strain ATCC 35704 / DSM 5676 / VPI 13733 / 19)</name>
    <dbReference type="NCBI Taxonomy" id="411468"/>
    <lineage>
        <taxon>Bacteria</taxon>
        <taxon>Bacillati</taxon>
        <taxon>Bacillota</taxon>
        <taxon>Clostridia</taxon>
        <taxon>Lachnospirales</taxon>
        <taxon>Lachnospiraceae</taxon>
    </lineage>
</organism>
<reference evidence="1 2" key="1">
    <citation type="journal article" date="2019" name="Appl. Environ. Microbiol.">
        <title>Clostridium scindens ATCC 35704: integration of nutritional requirements, the complete genome sequence, and global transcriptional responses to bile acids.</title>
        <authorList>
            <person name="Devendran S."/>
            <person name="Shrestha R."/>
            <person name="Alves J.M.P."/>
            <person name="Wolf P.G."/>
            <person name="Ly L."/>
            <person name="Hernandez A.G."/>
            <person name="Mendez-Garcia C."/>
            <person name="Inboden A."/>
            <person name="Wiley J."/>
            <person name="Paul O."/>
            <person name="Allen A."/>
            <person name="Springer E."/>
            <person name="Wright C.L."/>
            <person name="Fields C.J."/>
            <person name="Daniel S.L."/>
            <person name="Ridlon J.M."/>
        </authorList>
    </citation>
    <scope>NUCLEOTIDE SEQUENCE [LARGE SCALE GENOMIC DNA]</scope>
    <source>
        <strain evidence="1 2">ATCC 35704</strain>
    </source>
</reference>
<dbReference type="GeneID" id="62694559"/>
<dbReference type="STRING" id="411468.CLOSCI_00308"/>
<keyword evidence="2" id="KW-1185">Reference proteome</keyword>
<evidence type="ECO:0000313" key="2">
    <source>
        <dbReference type="Proteomes" id="UP000289664"/>
    </source>
</evidence>
<dbReference type="KEGG" id="csci:HDCHBGLK_00321"/>
<gene>
    <name evidence="1" type="ORF">HDCHBGLK_00321</name>
</gene>